<dbReference type="PROSITE" id="PS51257">
    <property type="entry name" value="PROKAR_LIPOPROTEIN"/>
    <property type="match status" value="1"/>
</dbReference>
<protein>
    <recommendedName>
        <fullName evidence="3">SnoaL-like domain-containing protein</fullName>
    </recommendedName>
</protein>
<gene>
    <name evidence="1" type="ORF">EZI54_21550</name>
</gene>
<organism evidence="1 2">
    <name type="scientific">Marinobacter halodurans</name>
    <dbReference type="NCBI Taxonomy" id="2528979"/>
    <lineage>
        <taxon>Bacteria</taxon>
        <taxon>Pseudomonadati</taxon>
        <taxon>Pseudomonadota</taxon>
        <taxon>Gammaproteobacteria</taxon>
        <taxon>Pseudomonadales</taxon>
        <taxon>Marinobacteraceae</taxon>
        <taxon>Marinobacter</taxon>
    </lineage>
</organism>
<dbReference type="EMBL" id="SJDL01000051">
    <property type="protein sequence ID" value="TBW48224.1"/>
    <property type="molecule type" value="Genomic_DNA"/>
</dbReference>
<dbReference type="RefSeq" id="WP_131483949.1">
    <property type="nucleotide sequence ID" value="NZ_SJDL01000051.1"/>
</dbReference>
<reference evidence="1 2" key="1">
    <citation type="submission" date="2019-02" db="EMBL/GenBank/DDBJ databases">
        <title>Marinobacter halodurans sp. nov., a marine bacterium isolated from sea tidal flat.</title>
        <authorList>
            <person name="Yoo Y."/>
            <person name="Lee D.W."/>
            <person name="Kim B.S."/>
            <person name="Kim J.-J."/>
        </authorList>
    </citation>
    <scope>NUCLEOTIDE SEQUENCE [LARGE SCALE GENOMIC DNA]</scope>
    <source>
        <strain evidence="1 2">YJ-S3-2</strain>
    </source>
</reference>
<evidence type="ECO:0000313" key="2">
    <source>
        <dbReference type="Proteomes" id="UP000313645"/>
    </source>
</evidence>
<dbReference type="InterPro" id="IPR032710">
    <property type="entry name" value="NTF2-like_dom_sf"/>
</dbReference>
<keyword evidence="2" id="KW-1185">Reference proteome</keyword>
<accession>A0ABY1ZE85</accession>
<sequence length="164" mass="17603">MLKQGALLFAMIGLVACSGQPTGPVSRDAPAAGGPAAEAPIDRSVKGAVNVVRRYYAAIDAGDFDTAYAQWGESGPPGQAYDDFVSGFARTVRVTVEITGEPRPEGAAGSIYARVPVSIRSELADGRWQHFEGYYVVRRVNDVPGSTEAQRRWHLEGADLHKVR</sequence>
<comment type="caution">
    <text evidence="1">The sequence shown here is derived from an EMBL/GenBank/DDBJ whole genome shotgun (WGS) entry which is preliminary data.</text>
</comment>
<dbReference type="Proteomes" id="UP000313645">
    <property type="component" value="Unassembled WGS sequence"/>
</dbReference>
<dbReference type="SUPFAM" id="SSF54427">
    <property type="entry name" value="NTF2-like"/>
    <property type="match status" value="1"/>
</dbReference>
<proteinExistence type="predicted"/>
<name>A0ABY1ZE85_9GAMM</name>
<evidence type="ECO:0000313" key="1">
    <source>
        <dbReference type="EMBL" id="TBW48224.1"/>
    </source>
</evidence>
<evidence type="ECO:0008006" key="3">
    <source>
        <dbReference type="Google" id="ProtNLM"/>
    </source>
</evidence>